<evidence type="ECO:0000313" key="3">
    <source>
        <dbReference type="Proteomes" id="UP000283295"/>
    </source>
</evidence>
<accession>A0A412INA6</accession>
<keyword evidence="1" id="KW-0732">Signal</keyword>
<evidence type="ECO:0000256" key="1">
    <source>
        <dbReference type="SAM" id="SignalP"/>
    </source>
</evidence>
<dbReference type="Pfam" id="PF13306">
    <property type="entry name" value="LRR_5"/>
    <property type="match status" value="1"/>
</dbReference>
<dbReference type="PROSITE" id="PS51257">
    <property type="entry name" value="PROKAR_LIPOPROTEIN"/>
    <property type="match status" value="1"/>
</dbReference>
<name>A0A412INA6_9FIRM</name>
<protein>
    <recommendedName>
        <fullName evidence="4">Leucine-rich repeat domain-containing protein</fullName>
    </recommendedName>
</protein>
<dbReference type="OrthoDB" id="1824119at2"/>
<dbReference type="InterPro" id="IPR026906">
    <property type="entry name" value="LRR_5"/>
</dbReference>
<dbReference type="AlphaFoldDB" id="A0A412INA6"/>
<feature type="chain" id="PRO_5019165805" description="Leucine-rich repeat domain-containing protein" evidence="1">
    <location>
        <begin position="24"/>
        <end position="228"/>
    </location>
</feature>
<evidence type="ECO:0008006" key="4">
    <source>
        <dbReference type="Google" id="ProtNLM"/>
    </source>
</evidence>
<reference evidence="2 3" key="1">
    <citation type="submission" date="2018-08" db="EMBL/GenBank/DDBJ databases">
        <title>A genome reference for cultivated species of the human gut microbiota.</title>
        <authorList>
            <person name="Zou Y."/>
            <person name="Xue W."/>
            <person name="Luo G."/>
        </authorList>
    </citation>
    <scope>NUCLEOTIDE SEQUENCE [LARGE SCALE GENOMIC DNA]</scope>
    <source>
        <strain evidence="2 3">AF22-21</strain>
    </source>
</reference>
<dbReference type="InterPro" id="IPR032675">
    <property type="entry name" value="LRR_dom_sf"/>
</dbReference>
<proteinExistence type="predicted"/>
<dbReference type="Proteomes" id="UP000283295">
    <property type="component" value="Unassembled WGS sequence"/>
</dbReference>
<organism evidence="2 3">
    <name type="scientific">Coprococcus eutactus</name>
    <dbReference type="NCBI Taxonomy" id="33043"/>
    <lineage>
        <taxon>Bacteria</taxon>
        <taxon>Bacillati</taxon>
        <taxon>Bacillota</taxon>
        <taxon>Clostridia</taxon>
        <taxon>Lachnospirales</taxon>
        <taxon>Lachnospiraceae</taxon>
        <taxon>Coprococcus</taxon>
    </lineage>
</organism>
<dbReference type="Gene3D" id="3.80.10.10">
    <property type="entry name" value="Ribonuclease Inhibitor"/>
    <property type="match status" value="1"/>
</dbReference>
<comment type="caution">
    <text evidence="2">The sequence shown here is derived from an EMBL/GenBank/DDBJ whole genome shotgun (WGS) entry which is preliminary data.</text>
</comment>
<evidence type="ECO:0000313" key="2">
    <source>
        <dbReference type="EMBL" id="RGS39405.1"/>
    </source>
</evidence>
<gene>
    <name evidence="2" type="ORF">DWX94_11020</name>
</gene>
<dbReference type="EMBL" id="QRVK01000033">
    <property type="protein sequence ID" value="RGS39405.1"/>
    <property type="molecule type" value="Genomic_DNA"/>
</dbReference>
<feature type="signal peptide" evidence="1">
    <location>
        <begin position="1"/>
        <end position="23"/>
    </location>
</feature>
<sequence>MKKNGIRNGRGRACVMVIMAAFAMGLVGCGGTDSSDKPAEVNSSEQVTDSAEITVDDVKNHAETPASDFEYVDHGDSVSIKAYNGSDPIVVIPEQIDGKDVISIIDGPFSNDSFIKGISLPDTIKEIRDSTFGLNDSLQVVLASGVETVGRAAFQHNDSLKYVDLGYNLKEFDDAYFSDTLEVIHLPAGVENLDKVAFFGEDTLTIVGKAGSFAETFAKEEGINFEEE</sequence>